<accession>A0ABM9G4G5</accession>
<keyword evidence="4" id="KW-0732">Signal</keyword>
<dbReference type="Gene3D" id="3.40.50.1980">
    <property type="entry name" value="Nitrogenase molybdenum iron protein domain"/>
    <property type="match status" value="1"/>
</dbReference>
<keyword evidence="3" id="KW-0813">Transport</keyword>
<evidence type="ECO:0000313" key="6">
    <source>
        <dbReference type="EMBL" id="CAH8246633.1"/>
    </source>
</evidence>
<reference evidence="6" key="1">
    <citation type="submission" date="2022-06" db="EMBL/GenBank/DDBJ databases">
        <authorList>
            <person name="Dietemann V."/>
            <person name="Ory F."/>
            <person name="Dainat B."/>
            <person name="Oberhansli S."/>
        </authorList>
    </citation>
    <scope>NUCLEOTIDE SEQUENCE</scope>
    <source>
        <strain evidence="6">Ena-SAMPLE-TAB-26-04-2022-14:26:32:270-5432</strain>
    </source>
</reference>
<feature type="domain" description="Fe/B12 periplasmic-binding" evidence="5">
    <location>
        <begin position="53"/>
        <end position="113"/>
    </location>
</feature>
<evidence type="ECO:0000256" key="2">
    <source>
        <dbReference type="ARBA" id="ARBA00008814"/>
    </source>
</evidence>
<dbReference type="PANTHER" id="PTHR30532">
    <property type="entry name" value="IRON III DICITRATE-BINDING PERIPLASMIC PROTEIN"/>
    <property type="match status" value="1"/>
</dbReference>
<dbReference type="Pfam" id="PF01497">
    <property type="entry name" value="Peripla_BP_2"/>
    <property type="match status" value="1"/>
</dbReference>
<evidence type="ECO:0000259" key="5">
    <source>
        <dbReference type="Pfam" id="PF01497"/>
    </source>
</evidence>
<protein>
    <submittedName>
        <fullName evidence="6">ABC transporter substrate-binding protein</fullName>
    </submittedName>
</protein>
<sequence>MGEPLFHGVEARRDCFGLHVYPGDRLFVMARAGLPQLLYGPGGLKPTAPIQEILEANEGFRLISPESLGDFAGERIFILDPVDEEAKRSTDVLLESPIWKGLSAVKNGHVYRLYIQESDSDAYTRSWLLDKLPEMLEHNWILKDACILC</sequence>
<keyword evidence="7" id="KW-1185">Reference proteome</keyword>
<dbReference type="RefSeq" id="WP_249725251.1">
    <property type="nucleotide sequence ID" value="NZ_AP031286.1"/>
</dbReference>
<dbReference type="EMBL" id="CALYLO010000005">
    <property type="protein sequence ID" value="CAH8246633.1"/>
    <property type="molecule type" value="Genomic_DNA"/>
</dbReference>
<dbReference type="SUPFAM" id="SSF53807">
    <property type="entry name" value="Helical backbone' metal receptor"/>
    <property type="match status" value="1"/>
</dbReference>
<proteinExistence type="inferred from homology"/>
<evidence type="ECO:0000256" key="1">
    <source>
        <dbReference type="ARBA" id="ARBA00004196"/>
    </source>
</evidence>
<evidence type="ECO:0000256" key="3">
    <source>
        <dbReference type="ARBA" id="ARBA00022448"/>
    </source>
</evidence>
<dbReference type="InterPro" id="IPR051313">
    <property type="entry name" value="Bact_iron-sidero_bind"/>
</dbReference>
<comment type="similarity">
    <text evidence="2">Belongs to the bacterial solute-binding protein 8 family.</text>
</comment>
<evidence type="ECO:0000313" key="7">
    <source>
        <dbReference type="Proteomes" id="UP001154322"/>
    </source>
</evidence>
<dbReference type="InterPro" id="IPR002491">
    <property type="entry name" value="ABC_transptr_periplasmic_BD"/>
</dbReference>
<dbReference type="Proteomes" id="UP001154322">
    <property type="component" value="Unassembled WGS sequence"/>
</dbReference>
<evidence type="ECO:0000256" key="4">
    <source>
        <dbReference type="ARBA" id="ARBA00022729"/>
    </source>
</evidence>
<name>A0ABM9G4G5_9BACL</name>
<organism evidence="6 7">
    <name type="scientific">Paenibacillus melissococcoides</name>
    <dbReference type="NCBI Taxonomy" id="2912268"/>
    <lineage>
        <taxon>Bacteria</taxon>
        <taxon>Bacillati</taxon>
        <taxon>Bacillota</taxon>
        <taxon>Bacilli</taxon>
        <taxon>Bacillales</taxon>
        <taxon>Paenibacillaceae</taxon>
        <taxon>Paenibacillus</taxon>
    </lineage>
</organism>
<comment type="caution">
    <text evidence="6">The sequence shown here is derived from an EMBL/GenBank/DDBJ whole genome shotgun (WGS) entry which is preliminary data.</text>
</comment>
<dbReference type="PANTHER" id="PTHR30532:SF26">
    <property type="entry name" value="IRON(3+)-HYDROXAMATE-BINDING PROTEIN FHUD"/>
    <property type="match status" value="1"/>
</dbReference>
<comment type="subcellular location">
    <subcellularLocation>
        <location evidence="1">Cell envelope</location>
    </subcellularLocation>
</comment>
<gene>
    <name evidence="6" type="ORF">WJ0W_003867</name>
</gene>